<evidence type="ECO:0000256" key="7">
    <source>
        <dbReference type="RuleBase" id="RU363034"/>
    </source>
</evidence>
<dbReference type="InterPro" id="IPR022700">
    <property type="entry name" value="CLIP"/>
</dbReference>
<dbReference type="PROSITE" id="PS00135">
    <property type="entry name" value="TRYPSIN_SER"/>
    <property type="match status" value="1"/>
</dbReference>
<evidence type="ECO:0000256" key="5">
    <source>
        <dbReference type="ARBA" id="ARBA00023157"/>
    </source>
</evidence>
<dbReference type="EMBL" id="JBEUOH010000031">
    <property type="protein sequence ID" value="KAL0853140.1"/>
    <property type="molecule type" value="Genomic_DNA"/>
</dbReference>
<comment type="caution">
    <text evidence="11">The sequence shown here is derived from an EMBL/GenBank/DDBJ whole genome shotgun (WGS) entry which is preliminary data.</text>
</comment>
<sequence>MMYQTMLIISTLSFVCAQKGLIEGDKCVDPNGTEGTCVGIKDCGLAGEIIKNRINSTICSFNATYPIICCPKAETKVNTQEGSAPHTPRRPDMKIGKIAFHKCIEYQEQIKYPCVVVPTLLQKVYARRDACKDPPSLVVGSEGVDASRGQFPHMALLGYVSEESDLEWLCGGTIISERFILTAGHCTEHRTLGPVAVARLGILKRSDPEKVVRDYGIKRAIQHPEYKPPSKYNDIALLETDKKIVFLNKHIVPACLDVGDEEGDAEIASATGWGALGDGKEAAEVLQIMEIARFSTEECSKHYGPYRLLKTGFDNSTQICYGHRQIPRDTCRGDSGGPLQVDFRSVECMQKVIGVTSFGKACGQTGQPGVYTRVRPYVPWIEGLVWPGEDYVFST</sequence>
<evidence type="ECO:0000256" key="4">
    <source>
        <dbReference type="ARBA" id="ARBA00022825"/>
    </source>
</evidence>
<feature type="domain" description="Peptidase S1" evidence="9">
    <location>
        <begin position="138"/>
        <end position="386"/>
    </location>
</feature>
<proteinExistence type="inferred from homology"/>
<dbReference type="InterPro" id="IPR051333">
    <property type="entry name" value="CLIP_Serine_Protease"/>
</dbReference>
<dbReference type="InterPro" id="IPR043504">
    <property type="entry name" value="Peptidase_S1_PA_chymotrypsin"/>
</dbReference>
<keyword evidence="3 7" id="KW-0378">Hydrolase</keyword>
<dbReference type="SMART" id="SM00020">
    <property type="entry name" value="Tryp_SPc"/>
    <property type="match status" value="1"/>
</dbReference>
<dbReference type="SUPFAM" id="SSF50494">
    <property type="entry name" value="Trypsin-like serine proteases"/>
    <property type="match status" value="1"/>
</dbReference>
<protein>
    <submittedName>
        <fullName evidence="11">Uncharacterized protein</fullName>
    </submittedName>
</protein>
<evidence type="ECO:0000256" key="3">
    <source>
        <dbReference type="ARBA" id="ARBA00022801"/>
    </source>
</evidence>
<dbReference type="InterPro" id="IPR001314">
    <property type="entry name" value="Peptidase_S1A"/>
</dbReference>
<dbReference type="PANTHER" id="PTHR24260">
    <property type="match status" value="1"/>
</dbReference>
<evidence type="ECO:0000256" key="6">
    <source>
        <dbReference type="ARBA" id="ARBA00024195"/>
    </source>
</evidence>
<dbReference type="InterPro" id="IPR018114">
    <property type="entry name" value="TRYPSIN_HIS"/>
</dbReference>
<accession>A0ABR3H080</accession>
<dbReference type="PROSITE" id="PS00134">
    <property type="entry name" value="TRYPSIN_HIS"/>
    <property type="match status" value="1"/>
</dbReference>
<dbReference type="PROSITE" id="PS51888">
    <property type="entry name" value="CLIP"/>
    <property type="match status" value="1"/>
</dbReference>
<comment type="similarity">
    <text evidence="6">Belongs to the peptidase S1 family. CLIP subfamily.</text>
</comment>
<feature type="chain" id="PRO_5046695577" evidence="8">
    <location>
        <begin position="18"/>
        <end position="395"/>
    </location>
</feature>
<gene>
    <name evidence="11" type="ORF">ABMA27_012903</name>
</gene>
<evidence type="ECO:0000259" key="9">
    <source>
        <dbReference type="PROSITE" id="PS50240"/>
    </source>
</evidence>
<dbReference type="Pfam" id="PF00089">
    <property type="entry name" value="Trypsin"/>
    <property type="match status" value="1"/>
</dbReference>
<dbReference type="PRINTS" id="PR00722">
    <property type="entry name" value="CHYMOTRYPSIN"/>
</dbReference>
<dbReference type="InterPro" id="IPR038565">
    <property type="entry name" value="CLIP_sf"/>
</dbReference>
<evidence type="ECO:0000259" key="10">
    <source>
        <dbReference type="PROSITE" id="PS51888"/>
    </source>
</evidence>
<dbReference type="PANTHER" id="PTHR24260:SF147">
    <property type="entry name" value="EG:BACR7A4.3 PROTEIN-RELATED"/>
    <property type="match status" value="1"/>
</dbReference>
<dbReference type="PROSITE" id="PS50240">
    <property type="entry name" value="TRYPSIN_DOM"/>
    <property type="match status" value="1"/>
</dbReference>
<evidence type="ECO:0000256" key="1">
    <source>
        <dbReference type="ARBA" id="ARBA00022670"/>
    </source>
</evidence>
<evidence type="ECO:0000313" key="11">
    <source>
        <dbReference type="EMBL" id="KAL0853140.1"/>
    </source>
</evidence>
<evidence type="ECO:0000256" key="2">
    <source>
        <dbReference type="ARBA" id="ARBA00022729"/>
    </source>
</evidence>
<keyword evidence="4 7" id="KW-0720">Serine protease</keyword>
<organism evidence="11 12">
    <name type="scientific">Loxostege sticticalis</name>
    <name type="common">Beet webworm moth</name>
    <dbReference type="NCBI Taxonomy" id="481309"/>
    <lineage>
        <taxon>Eukaryota</taxon>
        <taxon>Metazoa</taxon>
        <taxon>Ecdysozoa</taxon>
        <taxon>Arthropoda</taxon>
        <taxon>Hexapoda</taxon>
        <taxon>Insecta</taxon>
        <taxon>Pterygota</taxon>
        <taxon>Neoptera</taxon>
        <taxon>Endopterygota</taxon>
        <taxon>Lepidoptera</taxon>
        <taxon>Glossata</taxon>
        <taxon>Ditrysia</taxon>
        <taxon>Pyraloidea</taxon>
        <taxon>Crambidae</taxon>
        <taxon>Pyraustinae</taxon>
        <taxon>Loxostege</taxon>
    </lineage>
</organism>
<keyword evidence="2 8" id="KW-0732">Signal</keyword>
<evidence type="ECO:0000256" key="8">
    <source>
        <dbReference type="SAM" id="SignalP"/>
    </source>
</evidence>
<evidence type="ECO:0000313" key="12">
    <source>
        <dbReference type="Proteomes" id="UP001549920"/>
    </source>
</evidence>
<keyword evidence="5" id="KW-1015">Disulfide bond</keyword>
<dbReference type="InterPro" id="IPR001254">
    <property type="entry name" value="Trypsin_dom"/>
</dbReference>
<dbReference type="Gene3D" id="3.30.1640.30">
    <property type="match status" value="1"/>
</dbReference>
<dbReference type="InterPro" id="IPR033116">
    <property type="entry name" value="TRYPSIN_SER"/>
</dbReference>
<dbReference type="InterPro" id="IPR009003">
    <property type="entry name" value="Peptidase_S1_PA"/>
</dbReference>
<dbReference type="Proteomes" id="UP001549920">
    <property type="component" value="Unassembled WGS sequence"/>
</dbReference>
<feature type="signal peptide" evidence="8">
    <location>
        <begin position="1"/>
        <end position="17"/>
    </location>
</feature>
<name>A0ABR3H080_LOXSC</name>
<reference evidence="11 12" key="1">
    <citation type="submission" date="2024-06" db="EMBL/GenBank/DDBJ databases">
        <title>A chromosome-level genome assembly of beet webworm, Loxostege sticticalis.</title>
        <authorList>
            <person name="Zhang Y."/>
        </authorList>
    </citation>
    <scope>NUCLEOTIDE SEQUENCE [LARGE SCALE GENOMIC DNA]</scope>
    <source>
        <strain evidence="11">AQ026</strain>
        <tissue evidence="11">Whole body</tissue>
    </source>
</reference>
<dbReference type="Gene3D" id="2.40.10.10">
    <property type="entry name" value="Trypsin-like serine proteases"/>
    <property type="match status" value="1"/>
</dbReference>
<keyword evidence="12" id="KW-1185">Reference proteome</keyword>
<keyword evidence="1 7" id="KW-0645">Protease</keyword>
<dbReference type="SMART" id="SM00680">
    <property type="entry name" value="CLIP"/>
    <property type="match status" value="1"/>
</dbReference>
<dbReference type="CDD" id="cd00190">
    <property type="entry name" value="Tryp_SPc"/>
    <property type="match status" value="1"/>
</dbReference>
<feature type="domain" description="Clip" evidence="10">
    <location>
        <begin position="26"/>
        <end position="70"/>
    </location>
</feature>